<feature type="region of interest" description="Disordered" evidence="1">
    <location>
        <begin position="186"/>
        <end position="249"/>
    </location>
</feature>
<dbReference type="PANTHER" id="PTHR28489:SF4">
    <property type="entry name" value="PROTEIN RD3-LIKE"/>
    <property type="match status" value="1"/>
</dbReference>
<evidence type="ECO:0000313" key="3">
    <source>
        <dbReference type="Proteomes" id="UP000327493"/>
    </source>
</evidence>
<dbReference type="InterPro" id="IPR028092">
    <property type="entry name" value="RD3"/>
</dbReference>
<sequence>MTMFPWSAVFSLEPKVPGQRTSQELVTNTLMLELGAMVKRTERIRLERATEGQRRRRSSSSTADYSWLATAPTPQPYELTPNDLLELQDLCAKIPPAQCGPLIARFRRLVSQMEPEVHEVPRLFRSMLRDSLDEGNENEDLPTQEFEKQHRSKSLSFVTFRTKFCTGPFFKGSSIRGSRGNLEQQAGWFDEEEDGEGEEEAIKARARKGRSRSMPEISPMEQSSQGKEYNKDDKEDNEDEKDLDHQPAVGRDGLEVFEDLCVGGLHVQLGVLHISVDP</sequence>
<protein>
    <recommendedName>
        <fullName evidence="4">Protein RD3</fullName>
    </recommendedName>
</protein>
<evidence type="ECO:0000256" key="1">
    <source>
        <dbReference type="SAM" id="MobiDB-lite"/>
    </source>
</evidence>
<feature type="region of interest" description="Disordered" evidence="1">
    <location>
        <begin position="45"/>
        <end position="67"/>
    </location>
</feature>
<dbReference type="EMBL" id="VOFY01000010">
    <property type="protein sequence ID" value="KAA8588823.1"/>
    <property type="molecule type" value="Genomic_DNA"/>
</dbReference>
<dbReference type="Pfam" id="PF14473">
    <property type="entry name" value="RD3"/>
    <property type="match status" value="1"/>
</dbReference>
<evidence type="ECO:0000313" key="2">
    <source>
        <dbReference type="EMBL" id="KAA8588823.1"/>
    </source>
</evidence>
<keyword evidence="3" id="KW-1185">Reference proteome</keyword>
<gene>
    <name evidence="2" type="ORF">FQN60_010168</name>
</gene>
<reference evidence="2 3" key="1">
    <citation type="submission" date="2019-08" db="EMBL/GenBank/DDBJ databases">
        <title>A chromosome-level genome assembly, high-density linkage maps, and genome scans reveal the genomic architecture of hybrid incompatibilities underlying speciation via character displacement in darters (Percidae: Etheostominae).</title>
        <authorList>
            <person name="Moran R.L."/>
            <person name="Catchen J.M."/>
            <person name="Fuller R.C."/>
        </authorList>
    </citation>
    <scope>NUCLEOTIDE SEQUENCE [LARGE SCALE GENOMIC DNA]</scope>
    <source>
        <strain evidence="2">EspeVRDwgs_2016</strain>
        <tissue evidence="2">Muscle</tissue>
    </source>
</reference>
<feature type="non-terminal residue" evidence="2">
    <location>
        <position position="278"/>
    </location>
</feature>
<feature type="compositionally biased region" description="Acidic residues" evidence="1">
    <location>
        <begin position="189"/>
        <end position="199"/>
    </location>
</feature>
<organism evidence="2 3">
    <name type="scientific">Etheostoma spectabile</name>
    <name type="common">orangethroat darter</name>
    <dbReference type="NCBI Taxonomy" id="54343"/>
    <lineage>
        <taxon>Eukaryota</taxon>
        <taxon>Metazoa</taxon>
        <taxon>Chordata</taxon>
        <taxon>Craniata</taxon>
        <taxon>Vertebrata</taxon>
        <taxon>Euteleostomi</taxon>
        <taxon>Actinopterygii</taxon>
        <taxon>Neopterygii</taxon>
        <taxon>Teleostei</taxon>
        <taxon>Neoteleostei</taxon>
        <taxon>Acanthomorphata</taxon>
        <taxon>Eupercaria</taxon>
        <taxon>Perciformes</taxon>
        <taxon>Percoidei</taxon>
        <taxon>Percidae</taxon>
        <taxon>Etheostomatinae</taxon>
        <taxon>Etheostoma</taxon>
    </lineage>
</organism>
<proteinExistence type="predicted"/>
<evidence type="ECO:0008006" key="4">
    <source>
        <dbReference type="Google" id="ProtNLM"/>
    </source>
</evidence>
<name>A0A5J5D719_9PERO</name>
<dbReference type="PANTHER" id="PTHR28489">
    <property type="entry name" value="RENTINAL DEGENERATION 3-LIKE"/>
    <property type="match status" value="1"/>
</dbReference>
<dbReference type="AlphaFoldDB" id="A0A5J5D719"/>
<dbReference type="Proteomes" id="UP000327493">
    <property type="component" value="Chromosome 10"/>
</dbReference>
<comment type="caution">
    <text evidence="2">The sequence shown here is derived from an EMBL/GenBank/DDBJ whole genome shotgun (WGS) entry which is preliminary data.</text>
</comment>
<accession>A0A5J5D719</accession>